<proteinExistence type="predicted"/>
<evidence type="ECO:0000259" key="10">
    <source>
        <dbReference type="PROSITE" id="PS50929"/>
    </source>
</evidence>
<comment type="subcellular location">
    <subcellularLocation>
        <location evidence="1">Cell membrane</location>
        <topology evidence="1">Multi-pass membrane protein</topology>
    </subcellularLocation>
</comment>
<evidence type="ECO:0000256" key="1">
    <source>
        <dbReference type="ARBA" id="ARBA00004651"/>
    </source>
</evidence>
<dbReference type="AlphaFoldDB" id="A0A1I2N9U5"/>
<evidence type="ECO:0000256" key="6">
    <source>
        <dbReference type="ARBA" id="ARBA00023136"/>
    </source>
</evidence>
<feature type="region of interest" description="Disordered" evidence="7">
    <location>
        <begin position="618"/>
        <end position="638"/>
    </location>
</feature>
<accession>A0A1I2N9U5</accession>
<evidence type="ECO:0000256" key="4">
    <source>
        <dbReference type="ARBA" id="ARBA00022840"/>
    </source>
</evidence>
<dbReference type="InterPro" id="IPR003439">
    <property type="entry name" value="ABC_transporter-like_ATP-bd"/>
</dbReference>
<dbReference type="SMART" id="SM00382">
    <property type="entry name" value="AAA"/>
    <property type="match status" value="1"/>
</dbReference>
<dbReference type="GO" id="GO:0005524">
    <property type="term" value="F:ATP binding"/>
    <property type="evidence" value="ECO:0007669"/>
    <property type="project" value="UniProtKB-KW"/>
</dbReference>
<evidence type="ECO:0000313" key="11">
    <source>
        <dbReference type="EMBL" id="SFG00258.1"/>
    </source>
</evidence>
<gene>
    <name evidence="11" type="ORF">SAMN02787118_114269</name>
</gene>
<feature type="transmembrane region" description="Helical" evidence="8">
    <location>
        <begin position="180"/>
        <end position="198"/>
    </location>
</feature>
<dbReference type="InterPro" id="IPR017871">
    <property type="entry name" value="ABC_transporter-like_CS"/>
</dbReference>
<dbReference type="OrthoDB" id="9806127at2"/>
<dbReference type="SUPFAM" id="SSF52540">
    <property type="entry name" value="P-loop containing nucleoside triphosphate hydrolases"/>
    <property type="match status" value="1"/>
</dbReference>
<reference evidence="11 12" key="1">
    <citation type="submission" date="2016-10" db="EMBL/GenBank/DDBJ databases">
        <authorList>
            <person name="de Groot N.N."/>
        </authorList>
    </citation>
    <scope>NUCLEOTIDE SEQUENCE [LARGE SCALE GENOMIC DNA]</scope>
    <source>
        <strain evidence="11 12">OK461</strain>
    </source>
</reference>
<dbReference type="InterPro" id="IPR011527">
    <property type="entry name" value="ABC1_TM_dom"/>
</dbReference>
<dbReference type="PANTHER" id="PTHR24221:SF646">
    <property type="entry name" value="HAEMOLYSIN SECRETION ATP-BINDING PROTEIN"/>
    <property type="match status" value="1"/>
</dbReference>
<keyword evidence="2 8" id="KW-0812">Transmembrane</keyword>
<evidence type="ECO:0000256" key="8">
    <source>
        <dbReference type="SAM" id="Phobius"/>
    </source>
</evidence>
<feature type="transmembrane region" description="Helical" evidence="8">
    <location>
        <begin position="41"/>
        <end position="62"/>
    </location>
</feature>
<dbReference type="InterPro" id="IPR027417">
    <property type="entry name" value="P-loop_NTPase"/>
</dbReference>
<dbReference type="Pfam" id="PF00005">
    <property type="entry name" value="ABC_tran"/>
    <property type="match status" value="1"/>
</dbReference>
<feature type="transmembrane region" description="Helical" evidence="8">
    <location>
        <begin position="83"/>
        <end position="104"/>
    </location>
</feature>
<keyword evidence="3" id="KW-0547">Nucleotide-binding</keyword>
<evidence type="ECO:0000256" key="5">
    <source>
        <dbReference type="ARBA" id="ARBA00022989"/>
    </source>
</evidence>
<sequence>MTHSDPPAGSPEAGSPPGNRLRARAAWAAVALQFRATPVGASLLFGVTVGVGVTPAAAAWLAKLLFDELGRGAHADSRHAVSLGIATAALGALSAVLLQLAAYLDELVRRRLVVEVERTLFAKVDEFRGLRRFEDPAFHDRLRLAQQASEDAPHNVTMFTQEAVRSVAALSGFTGALLAVWPPMVGLLFLVGAAALLARLSLARRQVVVWELTSARLRRHLFYRSLLTDPRAAKEIRLFGLGGFLHGRLIRALNDATEAELAVARRGALVQSAFAALNALVAGLGTVVVVAGAAHGRFTIGDVTLFIAAAAGVQGAFTGIVLQAGSAAEGVRLFGHYLDLLDTPDDLPRGEAPAPALTGRIELRDVWFRYDTSGPWVLRGVNLTVPAGTAMGLVGRNGAGKSTLIKLLCRFYDPERGAILWDGTDIRTMDVAELRRRIGVTFQDYMTYDLSAAENIGIGDLPYREDQERIRDSARLAGIDATLRGLPDGYETQLSRVHLDEEDGTPGVTLSGGQWQRVALARSLMRGDADLLILDEPSSGLDPEAEHEVHRTLSRHRLGRTALLVSHRLGALREADAIAVLVDGRIAELGSHDELMALGGGHYARLFGLQAAGYAARGDRGRTTEAAPMSRPERKAAT</sequence>
<name>A0A1I2N9U5_9ACTN</name>
<dbReference type="PROSITE" id="PS50893">
    <property type="entry name" value="ABC_TRANSPORTER_2"/>
    <property type="match status" value="1"/>
</dbReference>
<feature type="domain" description="ABC transmembrane type-1" evidence="10">
    <location>
        <begin position="43"/>
        <end position="329"/>
    </location>
</feature>
<feature type="domain" description="ABC transporter" evidence="9">
    <location>
        <begin position="361"/>
        <end position="608"/>
    </location>
</feature>
<dbReference type="PANTHER" id="PTHR24221">
    <property type="entry name" value="ATP-BINDING CASSETTE SUB-FAMILY B"/>
    <property type="match status" value="1"/>
</dbReference>
<evidence type="ECO:0000259" key="9">
    <source>
        <dbReference type="PROSITE" id="PS50893"/>
    </source>
</evidence>
<evidence type="ECO:0000256" key="3">
    <source>
        <dbReference type="ARBA" id="ARBA00022741"/>
    </source>
</evidence>
<evidence type="ECO:0000256" key="7">
    <source>
        <dbReference type="SAM" id="MobiDB-lite"/>
    </source>
</evidence>
<feature type="transmembrane region" description="Helical" evidence="8">
    <location>
        <begin position="274"/>
        <end position="294"/>
    </location>
</feature>
<protein>
    <submittedName>
        <fullName evidence="11">ATP-binding cassette, subfamily B</fullName>
    </submittedName>
</protein>
<dbReference type="InterPro" id="IPR036640">
    <property type="entry name" value="ABC1_TM_sf"/>
</dbReference>
<dbReference type="SUPFAM" id="SSF90123">
    <property type="entry name" value="ABC transporter transmembrane region"/>
    <property type="match status" value="1"/>
</dbReference>
<dbReference type="GO" id="GO:0140359">
    <property type="term" value="F:ABC-type transporter activity"/>
    <property type="evidence" value="ECO:0007669"/>
    <property type="project" value="InterPro"/>
</dbReference>
<dbReference type="InterPro" id="IPR003593">
    <property type="entry name" value="AAA+_ATPase"/>
</dbReference>
<keyword evidence="6 8" id="KW-0472">Membrane</keyword>
<dbReference type="PROSITE" id="PS00211">
    <property type="entry name" value="ABC_TRANSPORTER_1"/>
    <property type="match status" value="1"/>
</dbReference>
<dbReference type="GO" id="GO:0005886">
    <property type="term" value="C:plasma membrane"/>
    <property type="evidence" value="ECO:0007669"/>
    <property type="project" value="UniProtKB-SubCell"/>
</dbReference>
<evidence type="ECO:0000313" key="12">
    <source>
        <dbReference type="Proteomes" id="UP000181942"/>
    </source>
</evidence>
<organism evidence="11 12">
    <name type="scientific">Streptomyces mirabilis</name>
    <dbReference type="NCBI Taxonomy" id="68239"/>
    <lineage>
        <taxon>Bacteria</taxon>
        <taxon>Bacillati</taxon>
        <taxon>Actinomycetota</taxon>
        <taxon>Actinomycetes</taxon>
        <taxon>Kitasatosporales</taxon>
        <taxon>Streptomycetaceae</taxon>
        <taxon>Streptomyces</taxon>
    </lineage>
</organism>
<evidence type="ECO:0000256" key="2">
    <source>
        <dbReference type="ARBA" id="ARBA00022692"/>
    </source>
</evidence>
<dbReference type="GO" id="GO:0016887">
    <property type="term" value="F:ATP hydrolysis activity"/>
    <property type="evidence" value="ECO:0007669"/>
    <property type="project" value="InterPro"/>
</dbReference>
<dbReference type="RefSeq" id="WP_075030884.1">
    <property type="nucleotide sequence ID" value="NZ_FONR01000014.1"/>
</dbReference>
<dbReference type="InterPro" id="IPR039421">
    <property type="entry name" value="Type_1_exporter"/>
</dbReference>
<dbReference type="EMBL" id="FONR01000014">
    <property type="protein sequence ID" value="SFG00258.1"/>
    <property type="molecule type" value="Genomic_DNA"/>
</dbReference>
<dbReference type="Gene3D" id="3.40.50.300">
    <property type="entry name" value="P-loop containing nucleotide triphosphate hydrolases"/>
    <property type="match status" value="1"/>
</dbReference>
<dbReference type="Proteomes" id="UP000181942">
    <property type="component" value="Unassembled WGS sequence"/>
</dbReference>
<keyword evidence="5 8" id="KW-1133">Transmembrane helix</keyword>
<keyword evidence="4 11" id="KW-0067">ATP-binding</keyword>
<dbReference type="PROSITE" id="PS50929">
    <property type="entry name" value="ABC_TM1F"/>
    <property type="match status" value="1"/>
</dbReference>
<dbReference type="GO" id="GO:0034040">
    <property type="term" value="F:ATPase-coupled lipid transmembrane transporter activity"/>
    <property type="evidence" value="ECO:0007669"/>
    <property type="project" value="TreeGrafter"/>
</dbReference>
<dbReference type="Gene3D" id="1.20.1560.10">
    <property type="entry name" value="ABC transporter type 1, transmembrane domain"/>
    <property type="match status" value="1"/>
</dbReference>